<dbReference type="GO" id="GO:0009424">
    <property type="term" value="C:bacterial-type flagellum hook"/>
    <property type="evidence" value="ECO:0007669"/>
    <property type="project" value="InterPro"/>
</dbReference>
<feature type="domain" description="Flagellin N-terminal" evidence="5">
    <location>
        <begin position="3"/>
        <end position="139"/>
    </location>
</feature>
<sequence length="515" mass="53850">MRISSNLFFQTGLNSITAQQSDLLHLYEQIGSGKRMVTPADDPLAAAQAVNISQSQSLNARFGANRAVANTNLATEENALTSMTLLLQDLKTNLIAAGNGTLSDADRATLSNVLTNARDSMLGLANTTDGSGQYLFSGAQGGSAAYQDVNGTITYMGDAGQRKIQADQTRQIAGSDVGSDIFNRAAPGTTNYLTAAATNSLSNLGNAGTGLISTPTITNPNEASAGNTYAIKFSETIPNSYTVEINDRLGALVGTTTGSWDPASGTSIGLPLGVQVKFSGSPALGDSFVVEPANTSSHVASPTTSGDARIGSPVVSDYSITRPGDVYSIAFTDVDEYTVSVTNPNPLYPTITQAGEKFVPGRENTLTLPHGMEVKISGSPVAGNTFTIQAAATQTNLDMFATLDGIIKSLELPIQDSPEAQAAFQNNLATAMQRLDVNYNNILTVRASVGARMNELDAIGATGSARSLSYSAQLSKLEDVDYYTATTQLQLRSTALEAASLAFKKIQSLGLFNTK</sequence>
<comment type="similarity">
    <text evidence="3">Belongs to the bacterial flagellin family.</text>
</comment>
<dbReference type="PANTHER" id="PTHR42792:SF1">
    <property type="entry name" value="FLAGELLAR HOOK-ASSOCIATED PROTEIN 3"/>
    <property type="match status" value="1"/>
</dbReference>
<evidence type="ECO:0000256" key="2">
    <source>
        <dbReference type="ARBA" id="ARBA00004613"/>
    </source>
</evidence>
<dbReference type="GO" id="GO:0005198">
    <property type="term" value="F:structural molecule activity"/>
    <property type="evidence" value="ECO:0007669"/>
    <property type="project" value="InterPro"/>
</dbReference>
<proteinExistence type="inferred from homology"/>
<evidence type="ECO:0000256" key="1">
    <source>
        <dbReference type="ARBA" id="ARBA00004365"/>
    </source>
</evidence>
<dbReference type="Pfam" id="PF00700">
    <property type="entry name" value="Flagellin_C"/>
    <property type="match status" value="1"/>
</dbReference>
<keyword evidence="7" id="KW-0969">Cilium</keyword>
<keyword evidence="8" id="KW-1185">Reference proteome</keyword>
<keyword evidence="7" id="KW-0282">Flagellum</keyword>
<dbReference type="OrthoDB" id="9768249at2"/>
<dbReference type="NCBIfam" id="TIGR02550">
    <property type="entry name" value="flagell_flgL"/>
    <property type="match status" value="1"/>
</dbReference>
<keyword evidence="7" id="KW-0966">Cell projection</keyword>
<evidence type="ECO:0000313" key="7">
    <source>
        <dbReference type="EMBL" id="PLC52226.1"/>
    </source>
</evidence>
<dbReference type="GO" id="GO:0005576">
    <property type="term" value="C:extracellular region"/>
    <property type="evidence" value="ECO:0007669"/>
    <property type="project" value="UniProtKB-SubCell"/>
</dbReference>
<dbReference type="EMBL" id="PDNV01000015">
    <property type="protein sequence ID" value="PLC52226.1"/>
    <property type="molecule type" value="Genomic_DNA"/>
</dbReference>
<evidence type="ECO:0000313" key="8">
    <source>
        <dbReference type="Proteomes" id="UP000234328"/>
    </source>
</evidence>
<dbReference type="GO" id="GO:0071973">
    <property type="term" value="P:bacterial-type flagellum-dependent cell motility"/>
    <property type="evidence" value="ECO:0007669"/>
    <property type="project" value="InterPro"/>
</dbReference>
<evidence type="ECO:0000259" key="5">
    <source>
        <dbReference type="Pfam" id="PF00669"/>
    </source>
</evidence>
<dbReference type="SUPFAM" id="SSF64518">
    <property type="entry name" value="Phase 1 flagellin"/>
    <property type="match status" value="1"/>
</dbReference>
<dbReference type="RefSeq" id="WP_102071704.1">
    <property type="nucleotide sequence ID" value="NZ_PDNV01000015.1"/>
</dbReference>
<dbReference type="AlphaFoldDB" id="A0A2N4UB34"/>
<reference evidence="7 8" key="1">
    <citation type="submission" date="2017-10" db="EMBL/GenBank/DDBJ databases">
        <title>Two draft genome sequences of Pusillimonas sp. strains isolated from a nitrate- and radionuclide-contaminated groundwater in Russia.</title>
        <authorList>
            <person name="Grouzdev D.S."/>
            <person name="Tourova T.P."/>
            <person name="Goeva M.A."/>
            <person name="Babich T.L."/>
            <person name="Sokolova D.S."/>
            <person name="Abdullin R."/>
            <person name="Poltaraus A.B."/>
            <person name="Toshchakov S.V."/>
            <person name="Nazina T.N."/>
        </authorList>
    </citation>
    <scope>NUCLEOTIDE SEQUENCE [LARGE SCALE GENOMIC DNA]</scope>
    <source>
        <strain evidence="7 8">JR1/69-2-13</strain>
    </source>
</reference>
<dbReference type="InterPro" id="IPR013384">
    <property type="entry name" value="Flagell_FlgL"/>
</dbReference>
<comment type="subcellular location">
    <subcellularLocation>
        <location evidence="1">Bacterial flagellum</location>
    </subcellularLocation>
    <subcellularLocation>
        <location evidence="2">Secreted</location>
    </subcellularLocation>
</comment>
<evidence type="ECO:0000256" key="4">
    <source>
        <dbReference type="ARBA" id="ARBA00023143"/>
    </source>
</evidence>
<accession>A0A2N4UB34</accession>
<gene>
    <name evidence="7" type="primary">flgL</name>
    <name evidence="7" type="ORF">CR155_19460</name>
</gene>
<dbReference type="PANTHER" id="PTHR42792">
    <property type="entry name" value="FLAGELLIN"/>
    <property type="match status" value="1"/>
</dbReference>
<dbReference type="Pfam" id="PF00669">
    <property type="entry name" value="Flagellin_N"/>
    <property type="match status" value="1"/>
</dbReference>
<evidence type="ECO:0000259" key="6">
    <source>
        <dbReference type="Pfam" id="PF00700"/>
    </source>
</evidence>
<dbReference type="Proteomes" id="UP000234328">
    <property type="component" value="Unassembled WGS sequence"/>
</dbReference>
<evidence type="ECO:0000256" key="3">
    <source>
        <dbReference type="ARBA" id="ARBA00005709"/>
    </source>
</evidence>
<comment type="caution">
    <text evidence="7">The sequence shown here is derived from an EMBL/GenBank/DDBJ whole genome shotgun (WGS) entry which is preliminary data.</text>
</comment>
<dbReference type="InterPro" id="IPR001492">
    <property type="entry name" value="Flagellin"/>
</dbReference>
<keyword evidence="4" id="KW-0975">Bacterial flagellum</keyword>
<organism evidence="7 8">
    <name type="scientific">Pollutimonas nitritireducens</name>
    <dbReference type="NCBI Taxonomy" id="2045209"/>
    <lineage>
        <taxon>Bacteria</taxon>
        <taxon>Pseudomonadati</taxon>
        <taxon>Pseudomonadota</taxon>
        <taxon>Betaproteobacteria</taxon>
        <taxon>Burkholderiales</taxon>
        <taxon>Alcaligenaceae</taxon>
        <taxon>Pollutimonas</taxon>
    </lineage>
</organism>
<dbReference type="Gene3D" id="1.20.1330.10">
    <property type="entry name" value="f41 fragment of flagellin, N-terminal domain"/>
    <property type="match status" value="2"/>
</dbReference>
<dbReference type="InterPro" id="IPR001029">
    <property type="entry name" value="Flagellin_N"/>
</dbReference>
<dbReference type="InterPro" id="IPR046358">
    <property type="entry name" value="Flagellin_C"/>
</dbReference>
<name>A0A2N4UB34_9BURK</name>
<protein>
    <submittedName>
        <fullName evidence="7">Flagellar hook-associated protein 3</fullName>
    </submittedName>
</protein>
<feature type="domain" description="Flagellin C-terminal" evidence="6">
    <location>
        <begin position="433"/>
        <end position="509"/>
    </location>
</feature>